<organism evidence="3 4">
    <name type="scientific">Paludibacter propionicigenes (strain DSM 17365 / JCM 13257 / WB4)</name>
    <dbReference type="NCBI Taxonomy" id="694427"/>
    <lineage>
        <taxon>Bacteria</taxon>
        <taxon>Pseudomonadati</taxon>
        <taxon>Bacteroidota</taxon>
        <taxon>Bacteroidia</taxon>
        <taxon>Bacteroidales</taxon>
        <taxon>Paludibacteraceae</taxon>
        <taxon>Paludibacter</taxon>
    </lineage>
</organism>
<gene>
    <name evidence="3" type="ordered locus">Palpr_1418</name>
</gene>
<dbReference type="HOGENOM" id="CLU_038567_0_0_10"/>
<evidence type="ECO:0000259" key="2">
    <source>
        <dbReference type="Pfam" id="PF13372"/>
    </source>
</evidence>
<evidence type="ECO:0000313" key="3">
    <source>
        <dbReference type="EMBL" id="ADQ79564.1"/>
    </source>
</evidence>
<evidence type="ECO:0000256" key="1">
    <source>
        <dbReference type="SAM" id="SignalP"/>
    </source>
</evidence>
<dbReference type="InterPro" id="IPR025388">
    <property type="entry name" value="Alginate_export_dom"/>
</dbReference>
<sequence length="427" mass="46990">MKKEIIKAILLAAIAIPQFTTAQNVVIDGEIRPRVEYRDGLSKPLPETTDPGVSAIQRTRLGMTFTSGLLNTQITLQDSRTFGQNPNASSDATVGIFEAWAEMLLMPGGSFKIGRQAIKYDDNRLFSASAWSNTGTSHDMALFKYCVNDFQGHIGVAYNNNNIISSETYYTPKSNYRYMGYIWLTKDLVKGLNLSLIGVDEGVQDTTGTKAGVNYMKTKMNHAYTYGGNLKYSDENSPIGVFATAYFQSGKSATKSTLAGKLLAIKVDYKFSNIIVANVGTDYLSGDNTTDGTQSNFKKLYGTDHSFNGAMEYWKTPLNQGLLDYYAGVTGKINKALSIDGTFHLFNSEFSGKNSKGIAFGKDLGSELDIIVNYKLNSWTNIQGGWCTYFSNNNTLAAKSITTSATIPAVRTPQWAYIMFTIKPKFL</sequence>
<keyword evidence="1" id="KW-0732">Signal</keyword>
<reference evidence="3 4" key="2">
    <citation type="journal article" date="2011" name="Stand. Genomic Sci.">
        <title>Complete genome sequence of Paludibacter propionicigenes type strain (WB4).</title>
        <authorList>
            <person name="Gronow S."/>
            <person name="Munk C."/>
            <person name="Lapidus A."/>
            <person name="Nolan M."/>
            <person name="Lucas S."/>
            <person name="Hammon N."/>
            <person name="Deshpande S."/>
            <person name="Cheng J.F."/>
            <person name="Tapia R."/>
            <person name="Han C."/>
            <person name="Goodwin L."/>
            <person name="Pitluck S."/>
            <person name="Liolios K."/>
            <person name="Ivanova N."/>
            <person name="Mavromatis K."/>
            <person name="Mikhailova N."/>
            <person name="Pati A."/>
            <person name="Chen A."/>
            <person name="Palaniappan K."/>
            <person name="Land M."/>
            <person name="Hauser L."/>
            <person name="Chang Y.J."/>
            <person name="Jeffries C.D."/>
            <person name="Brambilla E."/>
            <person name="Rohde M."/>
            <person name="Goker M."/>
            <person name="Detter J.C."/>
            <person name="Woyke T."/>
            <person name="Bristow J."/>
            <person name="Eisen J.A."/>
            <person name="Markowitz V."/>
            <person name="Hugenholtz P."/>
            <person name="Kyrpides N.C."/>
            <person name="Klenk H.P."/>
        </authorList>
    </citation>
    <scope>NUCLEOTIDE SEQUENCE [LARGE SCALE GENOMIC DNA]</scope>
    <source>
        <strain evidence="4">DSM 17365 / JCM 13257 / WB4</strain>
    </source>
</reference>
<dbReference type="Proteomes" id="UP000008718">
    <property type="component" value="Chromosome"/>
</dbReference>
<reference key="1">
    <citation type="submission" date="2010-11" db="EMBL/GenBank/DDBJ databases">
        <title>The complete genome of Paludibacter propionicigenes DSM 17365.</title>
        <authorList>
            <consortium name="US DOE Joint Genome Institute (JGI-PGF)"/>
            <person name="Lucas S."/>
            <person name="Copeland A."/>
            <person name="Lapidus A."/>
            <person name="Bruce D."/>
            <person name="Goodwin L."/>
            <person name="Pitluck S."/>
            <person name="Kyrpides N."/>
            <person name="Mavromatis K."/>
            <person name="Ivanova N."/>
            <person name="Munk A.C."/>
            <person name="Brettin T."/>
            <person name="Detter J.C."/>
            <person name="Han C."/>
            <person name="Tapia R."/>
            <person name="Land M."/>
            <person name="Hauser L."/>
            <person name="Markowitz V."/>
            <person name="Cheng J.-F."/>
            <person name="Hugenholtz P."/>
            <person name="Woyke T."/>
            <person name="Wu D."/>
            <person name="Gronow S."/>
            <person name="Wellnitz S."/>
            <person name="Brambilla E."/>
            <person name="Klenk H.-P."/>
            <person name="Eisen J.A."/>
        </authorList>
    </citation>
    <scope>NUCLEOTIDE SEQUENCE</scope>
    <source>
        <strain>WB4</strain>
    </source>
</reference>
<evidence type="ECO:0000313" key="4">
    <source>
        <dbReference type="Proteomes" id="UP000008718"/>
    </source>
</evidence>
<dbReference type="InterPro" id="IPR053728">
    <property type="entry name" value="Alginate_Permeability_Chnl"/>
</dbReference>
<dbReference type="SUPFAM" id="SSF56935">
    <property type="entry name" value="Porins"/>
    <property type="match status" value="1"/>
</dbReference>
<dbReference type="Pfam" id="PF13372">
    <property type="entry name" value="Alginate_exp"/>
    <property type="match status" value="1"/>
</dbReference>
<accession>E4T4C0</accession>
<dbReference type="Gene3D" id="2.40.160.100">
    <property type="match status" value="1"/>
</dbReference>
<dbReference type="RefSeq" id="WP_013444933.1">
    <property type="nucleotide sequence ID" value="NC_014734.1"/>
</dbReference>
<dbReference type="EMBL" id="CP002345">
    <property type="protein sequence ID" value="ADQ79564.1"/>
    <property type="molecule type" value="Genomic_DNA"/>
</dbReference>
<proteinExistence type="predicted"/>
<dbReference type="AlphaFoldDB" id="E4T4C0"/>
<dbReference type="OrthoDB" id="1070463at2"/>
<feature type="domain" description="Alginate export" evidence="2">
    <location>
        <begin position="69"/>
        <end position="378"/>
    </location>
</feature>
<protein>
    <recommendedName>
        <fullName evidence="2">Alginate export domain-containing protein</fullName>
    </recommendedName>
</protein>
<name>E4T4C0_PALPW</name>
<feature type="signal peptide" evidence="1">
    <location>
        <begin position="1"/>
        <end position="22"/>
    </location>
</feature>
<dbReference type="eggNOG" id="COG3203">
    <property type="taxonomic scope" value="Bacteria"/>
</dbReference>
<dbReference type="STRING" id="694427.Palpr_1418"/>
<keyword evidence="4" id="KW-1185">Reference proteome</keyword>
<feature type="chain" id="PRO_5003189091" description="Alginate export domain-containing protein" evidence="1">
    <location>
        <begin position="23"/>
        <end position="427"/>
    </location>
</feature>
<dbReference type="KEGG" id="ppn:Palpr_1418"/>